<gene>
    <name evidence="1" type="ORF">A2785_00320</name>
</gene>
<organism evidence="1 2">
    <name type="scientific">Candidatus Chisholmbacteria bacterium RIFCSPHIGHO2_01_FULL_49_18</name>
    <dbReference type="NCBI Taxonomy" id="1797590"/>
    <lineage>
        <taxon>Bacteria</taxon>
        <taxon>Candidatus Chisholmiibacteriota</taxon>
    </lineage>
</organism>
<protein>
    <submittedName>
        <fullName evidence="1">Uncharacterized protein</fullName>
    </submittedName>
</protein>
<comment type="caution">
    <text evidence="1">The sequence shown here is derived from an EMBL/GenBank/DDBJ whole genome shotgun (WGS) entry which is preliminary data.</text>
</comment>
<dbReference type="Proteomes" id="UP000179069">
    <property type="component" value="Unassembled WGS sequence"/>
</dbReference>
<dbReference type="EMBL" id="MHCI01000017">
    <property type="protein sequence ID" value="OGY16379.1"/>
    <property type="molecule type" value="Genomic_DNA"/>
</dbReference>
<name>A0A1G1VLV1_9BACT</name>
<sequence length="91" mass="10264">MRSSEIDCILRVRTEQLARDQGLLEPGSGIECPYEPTCEGTECKLAENPQTRTIFLHQDGDPAAVDEVGRFYHRLEAWARLRGEGTFEPTV</sequence>
<evidence type="ECO:0000313" key="1">
    <source>
        <dbReference type="EMBL" id="OGY16379.1"/>
    </source>
</evidence>
<dbReference type="AlphaFoldDB" id="A0A1G1VLV1"/>
<accession>A0A1G1VLV1</accession>
<evidence type="ECO:0000313" key="2">
    <source>
        <dbReference type="Proteomes" id="UP000179069"/>
    </source>
</evidence>
<reference evidence="1 2" key="1">
    <citation type="journal article" date="2016" name="Nat. Commun.">
        <title>Thousands of microbial genomes shed light on interconnected biogeochemical processes in an aquifer system.</title>
        <authorList>
            <person name="Anantharaman K."/>
            <person name="Brown C.T."/>
            <person name="Hug L.A."/>
            <person name="Sharon I."/>
            <person name="Castelle C.J."/>
            <person name="Probst A.J."/>
            <person name="Thomas B.C."/>
            <person name="Singh A."/>
            <person name="Wilkins M.J."/>
            <person name="Karaoz U."/>
            <person name="Brodie E.L."/>
            <person name="Williams K.H."/>
            <person name="Hubbard S.S."/>
            <person name="Banfield J.F."/>
        </authorList>
    </citation>
    <scope>NUCLEOTIDE SEQUENCE [LARGE SCALE GENOMIC DNA]</scope>
</reference>
<proteinExistence type="predicted"/>